<evidence type="ECO:0000313" key="1">
    <source>
        <dbReference type="EMBL" id="KAH6923388.1"/>
    </source>
</evidence>
<dbReference type="Proteomes" id="UP000821845">
    <property type="component" value="Chromosome 8"/>
</dbReference>
<keyword evidence="2" id="KW-1185">Reference proteome</keyword>
<name>A0ACB7RPT4_HYAAI</name>
<evidence type="ECO:0000313" key="2">
    <source>
        <dbReference type="Proteomes" id="UP000821845"/>
    </source>
</evidence>
<sequence length="111" mass="12088">MTMESIEVDRSLYDIGDSDLKDLWAQESFESLQCLLFTLKLFLAGFGDAFSSPSAKVHSMASFLDAQEDGDLSHFLLLSHLSAGLLVFPGVLARAQRSSASFTCPAFSSFP</sequence>
<accession>A0ACB7RPT4</accession>
<organism evidence="1 2">
    <name type="scientific">Hyalomma asiaticum</name>
    <name type="common">Tick</name>
    <dbReference type="NCBI Taxonomy" id="266040"/>
    <lineage>
        <taxon>Eukaryota</taxon>
        <taxon>Metazoa</taxon>
        <taxon>Ecdysozoa</taxon>
        <taxon>Arthropoda</taxon>
        <taxon>Chelicerata</taxon>
        <taxon>Arachnida</taxon>
        <taxon>Acari</taxon>
        <taxon>Parasitiformes</taxon>
        <taxon>Ixodida</taxon>
        <taxon>Ixodoidea</taxon>
        <taxon>Ixodidae</taxon>
        <taxon>Hyalomminae</taxon>
        <taxon>Hyalomma</taxon>
    </lineage>
</organism>
<dbReference type="EMBL" id="CM023488">
    <property type="protein sequence ID" value="KAH6923388.1"/>
    <property type="molecule type" value="Genomic_DNA"/>
</dbReference>
<comment type="caution">
    <text evidence="1">The sequence shown here is derived from an EMBL/GenBank/DDBJ whole genome shotgun (WGS) entry which is preliminary data.</text>
</comment>
<reference evidence="1" key="1">
    <citation type="submission" date="2020-05" db="EMBL/GenBank/DDBJ databases">
        <title>Large-scale comparative analyses of tick genomes elucidate their genetic diversity and vector capacities.</title>
        <authorList>
            <person name="Jia N."/>
            <person name="Wang J."/>
            <person name="Shi W."/>
            <person name="Du L."/>
            <person name="Sun Y."/>
            <person name="Zhan W."/>
            <person name="Jiang J."/>
            <person name="Wang Q."/>
            <person name="Zhang B."/>
            <person name="Ji P."/>
            <person name="Sakyi L.B."/>
            <person name="Cui X."/>
            <person name="Yuan T."/>
            <person name="Jiang B."/>
            <person name="Yang W."/>
            <person name="Lam T.T.-Y."/>
            <person name="Chang Q."/>
            <person name="Ding S."/>
            <person name="Wang X."/>
            <person name="Zhu J."/>
            <person name="Ruan X."/>
            <person name="Zhao L."/>
            <person name="Wei J."/>
            <person name="Que T."/>
            <person name="Du C."/>
            <person name="Cheng J."/>
            <person name="Dai P."/>
            <person name="Han X."/>
            <person name="Huang E."/>
            <person name="Gao Y."/>
            <person name="Liu J."/>
            <person name="Shao H."/>
            <person name="Ye R."/>
            <person name="Li L."/>
            <person name="Wei W."/>
            <person name="Wang X."/>
            <person name="Wang C."/>
            <person name="Yang T."/>
            <person name="Huo Q."/>
            <person name="Li W."/>
            <person name="Guo W."/>
            <person name="Chen H."/>
            <person name="Zhou L."/>
            <person name="Ni X."/>
            <person name="Tian J."/>
            <person name="Zhou Y."/>
            <person name="Sheng Y."/>
            <person name="Liu T."/>
            <person name="Pan Y."/>
            <person name="Xia L."/>
            <person name="Li J."/>
            <person name="Zhao F."/>
            <person name="Cao W."/>
        </authorList>
    </citation>
    <scope>NUCLEOTIDE SEQUENCE</scope>
    <source>
        <strain evidence="1">Hyas-2018</strain>
    </source>
</reference>
<gene>
    <name evidence="1" type="ORF">HPB50_000929</name>
</gene>
<protein>
    <submittedName>
        <fullName evidence="1">Uncharacterized protein</fullName>
    </submittedName>
</protein>
<proteinExistence type="predicted"/>